<organism evidence="2 3">
    <name type="scientific">Pseudoalteromonas rubra</name>
    <dbReference type="NCBI Taxonomy" id="43658"/>
    <lineage>
        <taxon>Bacteria</taxon>
        <taxon>Pseudomonadati</taxon>
        <taxon>Pseudomonadota</taxon>
        <taxon>Gammaproteobacteria</taxon>
        <taxon>Alteromonadales</taxon>
        <taxon>Pseudoalteromonadaceae</taxon>
        <taxon>Pseudoalteromonas</taxon>
    </lineage>
</organism>
<dbReference type="RefSeq" id="WP_138538140.1">
    <property type="nucleotide sequence ID" value="NZ_CP045429.1"/>
</dbReference>
<dbReference type="PANTHER" id="PTHR22572">
    <property type="entry name" value="SUGAR-1-PHOSPHATE GUANYL TRANSFERASE"/>
    <property type="match status" value="1"/>
</dbReference>
<dbReference type="Proteomes" id="UP000305729">
    <property type="component" value="Chromosome 1"/>
</dbReference>
<dbReference type="GO" id="GO:0016740">
    <property type="term" value="F:transferase activity"/>
    <property type="evidence" value="ECO:0007669"/>
    <property type="project" value="UniProtKB-KW"/>
</dbReference>
<evidence type="ECO:0000313" key="2">
    <source>
        <dbReference type="EMBL" id="QPB82634.1"/>
    </source>
</evidence>
<gene>
    <name evidence="2" type="ORF">CWC22_006355</name>
</gene>
<dbReference type="EMBL" id="CP045429">
    <property type="protein sequence ID" value="QPB82634.1"/>
    <property type="molecule type" value="Genomic_DNA"/>
</dbReference>
<dbReference type="AlphaFoldDB" id="A0A5S3UX29"/>
<dbReference type="InterPro" id="IPR029044">
    <property type="entry name" value="Nucleotide-diphossugar_trans"/>
</dbReference>
<dbReference type="CDD" id="cd04181">
    <property type="entry name" value="NTP_transferase"/>
    <property type="match status" value="1"/>
</dbReference>
<feature type="domain" description="Nucleotidyl transferase" evidence="1">
    <location>
        <begin position="2"/>
        <end position="232"/>
    </location>
</feature>
<dbReference type="SUPFAM" id="SSF53448">
    <property type="entry name" value="Nucleotide-diphospho-sugar transferases"/>
    <property type="match status" value="1"/>
</dbReference>
<dbReference type="InterPro" id="IPR050486">
    <property type="entry name" value="Mannose-1P_guanyltransferase"/>
</dbReference>
<dbReference type="Gene3D" id="3.90.550.10">
    <property type="entry name" value="Spore Coat Polysaccharide Biosynthesis Protein SpsA, Chain A"/>
    <property type="match status" value="1"/>
</dbReference>
<evidence type="ECO:0000259" key="1">
    <source>
        <dbReference type="Pfam" id="PF00483"/>
    </source>
</evidence>
<protein>
    <submittedName>
        <fullName evidence="2">NTP transferase domain-containing protein</fullName>
    </submittedName>
</protein>
<proteinExistence type="predicted"/>
<evidence type="ECO:0000313" key="3">
    <source>
        <dbReference type="Proteomes" id="UP000305729"/>
    </source>
</evidence>
<keyword evidence="2" id="KW-0808">Transferase</keyword>
<dbReference type="Pfam" id="PF00483">
    <property type="entry name" value="NTP_transferase"/>
    <property type="match status" value="1"/>
</dbReference>
<name>A0A5S3UX29_9GAMM</name>
<dbReference type="InterPro" id="IPR005835">
    <property type="entry name" value="NTP_transferase_dom"/>
</dbReference>
<reference evidence="2 3" key="1">
    <citation type="submission" date="2019-10" db="EMBL/GenBank/DDBJ databases">
        <title>Pseudoalteromonas rubra S4059.</title>
        <authorList>
            <person name="Paulsen S."/>
            <person name="Wang X."/>
        </authorList>
    </citation>
    <scope>NUCLEOTIDE SEQUENCE [LARGE SCALE GENOMIC DNA]</scope>
    <source>
        <strain evidence="2 3">S4059</strain>
    </source>
</reference>
<accession>A0A5S3UX29</accession>
<sequence length="247" mass="27425">MKAILLAAGLGTRLQPITNTLPKCLVPINDVPLLGLWINKLVQLGVEEILINTHYFSEQVEAYVAAHPHNARITLSYETELLGTAGTLVANRRFWQGETCLVIHADNYCQSSLQGMLEAHHQRQANTDATLLLFETPTPQSCGIVQLDEYQVIQEFHEKVANPPGNLASGALFIFGPAVYERYFSDLKPNQHYELSIDIVPNMVGKLQGWRVDDHYIDIGTPQSYAHAQNLAKQTAHHTCNTGSNLA</sequence>
<dbReference type="STRING" id="43658.AT705_18565"/>